<reference evidence="11" key="3">
    <citation type="submission" date="2025-05" db="UniProtKB">
        <authorList>
            <consortium name="Ensembl"/>
        </authorList>
    </citation>
    <scope>IDENTIFICATION</scope>
</reference>
<evidence type="ECO:0000256" key="7">
    <source>
        <dbReference type="ARBA" id="ARBA00023328"/>
    </source>
</evidence>
<keyword evidence="12" id="KW-1185">Reference proteome</keyword>
<proteinExistence type="inferred from homology"/>
<dbReference type="OMA" id="LESKIHW"/>
<protein>
    <recommendedName>
        <fullName evidence="4">Centromere protein Q</fullName>
    </recommendedName>
</protein>
<dbReference type="InterPro" id="IPR025212">
    <property type="entry name" value="CAD_CENP-Q"/>
</dbReference>
<evidence type="ECO:0000256" key="5">
    <source>
        <dbReference type="ARBA" id="ARBA00022454"/>
    </source>
</evidence>
<dbReference type="GO" id="GO:0005634">
    <property type="term" value="C:nucleus"/>
    <property type="evidence" value="ECO:0007669"/>
    <property type="project" value="UniProtKB-SubCell"/>
</dbReference>
<feature type="compositionally biased region" description="Basic residues" evidence="9">
    <location>
        <begin position="14"/>
        <end position="29"/>
    </location>
</feature>
<evidence type="ECO:0000313" key="11">
    <source>
        <dbReference type="Ensembl" id="ENSTNIP00000012309.1"/>
    </source>
</evidence>
<keyword evidence="7" id="KW-0137">Centromere</keyword>
<gene>
    <name evidence="10" type="ORF">GSTENG00017919001</name>
</gene>
<evidence type="ECO:0000256" key="3">
    <source>
        <dbReference type="ARBA" id="ARBA00008191"/>
    </source>
</evidence>
<organism evidence="10">
    <name type="scientific">Tetraodon nigroviridis</name>
    <name type="common">Spotted green pufferfish</name>
    <name type="synonym">Chelonodon nigroviridis</name>
    <dbReference type="NCBI Taxonomy" id="99883"/>
    <lineage>
        <taxon>Eukaryota</taxon>
        <taxon>Metazoa</taxon>
        <taxon>Chordata</taxon>
        <taxon>Craniata</taxon>
        <taxon>Vertebrata</taxon>
        <taxon>Euteleostomi</taxon>
        <taxon>Actinopterygii</taxon>
        <taxon>Neopterygii</taxon>
        <taxon>Teleostei</taxon>
        <taxon>Neoteleostei</taxon>
        <taxon>Acanthomorphata</taxon>
        <taxon>Eupercaria</taxon>
        <taxon>Tetraodontiformes</taxon>
        <taxon>Tetradontoidea</taxon>
        <taxon>Tetraodontidae</taxon>
        <taxon>Tetraodon</taxon>
    </lineage>
</organism>
<feature type="region of interest" description="Disordered" evidence="9">
    <location>
        <begin position="1"/>
        <end position="64"/>
    </location>
</feature>
<evidence type="ECO:0000313" key="12">
    <source>
        <dbReference type="Proteomes" id="UP000007303"/>
    </source>
</evidence>
<accession>Q4SHZ5</accession>
<evidence type="ECO:0000256" key="6">
    <source>
        <dbReference type="ARBA" id="ARBA00023242"/>
    </source>
</evidence>
<feature type="coiled-coil region" evidence="8">
    <location>
        <begin position="143"/>
        <end position="195"/>
    </location>
</feature>
<dbReference type="Pfam" id="PF13094">
    <property type="entry name" value="CENP-Q"/>
    <property type="match status" value="1"/>
</dbReference>
<dbReference type="HOGENOM" id="CLU_080457_0_0_1"/>
<dbReference type="PANTHER" id="PTHR31345:SF3">
    <property type="entry name" value="CENTROMERE PROTEIN Q"/>
    <property type="match status" value="1"/>
</dbReference>
<dbReference type="STRING" id="99883.ENSTNIP00000012309"/>
<comment type="similarity">
    <text evidence="3">Belongs to the CENP-Q/OKP1 family.</text>
</comment>
<reference evidence="10" key="2">
    <citation type="submission" date="2004-02" db="EMBL/GenBank/DDBJ databases">
        <authorList>
            <consortium name="Genoscope"/>
            <consortium name="Whitehead Institute Centre for Genome Research"/>
        </authorList>
    </citation>
    <scope>NUCLEOTIDE SEQUENCE</scope>
</reference>
<dbReference type="GeneTree" id="ENSGT00390000005599"/>
<evidence type="ECO:0000256" key="2">
    <source>
        <dbReference type="ARBA" id="ARBA00004584"/>
    </source>
</evidence>
<keyword evidence="6" id="KW-0539">Nucleus</keyword>
<dbReference type="OrthoDB" id="8927710at2759"/>
<dbReference type="PANTHER" id="PTHR31345">
    <property type="entry name" value="CENTROMERE PROTEIN Q"/>
    <property type="match status" value="1"/>
</dbReference>
<name>Q4SHZ5_TETNG</name>
<dbReference type="Proteomes" id="UP000007303">
    <property type="component" value="Unassembled WGS sequence"/>
</dbReference>
<dbReference type="Ensembl" id="ENSTNIT00000012500.1">
    <property type="protein sequence ID" value="ENSTNIP00000012309.1"/>
    <property type="gene ID" value="ENSTNIG00000009437.1"/>
</dbReference>
<keyword evidence="8" id="KW-0175">Coiled coil</keyword>
<evidence type="ECO:0000256" key="9">
    <source>
        <dbReference type="SAM" id="MobiDB-lite"/>
    </source>
</evidence>
<evidence type="ECO:0000313" key="10">
    <source>
        <dbReference type="EMBL" id="CAF99737.1"/>
    </source>
</evidence>
<dbReference type="EMBL" id="CAAE01014581">
    <property type="protein sequence ID" value="CAF99737.1"/>
    <property type="molecule type" value="Genomic_DNA"/>
</dbReference>
<evidence type="ECO:0000256" key="4">
    <source>
        <dbReference type="ARBA" id="ARBA00016397"/>
    </source>
</evidence>
<sequence length="268" mass="30155">MKAVRGSGRAATKAPRKQQQKPKKTTGKRAVKDQSDLGEDGRKTQQKPARKRTGPRGQENWQPISRSFITEVENIIDLAILTTLALEKKEKKESQEHLNAIKKGFLADCAKLKVPHRRQKHVEGLFQHHQEETKRLNVAKTTLSALEGDLRAVAIALEKAEEQATSLQQECSLLRDQVEEEEEKAKQMLQRAEHGALRIRFQPPEKDEPTLEARMRRMFAGGDADATARKLAGVLQTSEASRAARELLLRAHGRADRLPDFSQEPPSD</sequence>
<comment type="subcellular location">
    <subcellularLocation>
        <location evidence="2">Chromosome</location>
        <location evidence="2">Centromere</location>
    </subcellularLocation>
    <subcellularLocation>
        <location evidence="1">Nucleus</location>
    </subcellularLocation>
</comment>
<feature type="compositionally biased region" description="Basic residues" evidence="9">
    <location>
        <begin position="44"/>
        <end position="54"/>
    </location>
</feature>
<dbReference type="KEGG" id="tng:GSTEN00017919G001"/>
<feature type="compositionally biased region" description="Basic and acidic residues" evidence="9">
    <location>
        <begin position="30"/>
        <end position="43"/>
    </location>
</feature>
<evidence type="ECO:0000256" key="8">
    <source>
        <dbReference type="SAM" id="Coils"/>
    </source>
</evidence>
<reference evidence="10 12" key="1">
    <citation type="journal article" date="2004" name="Nature">
        <title>Genome duplication in the teleost fish Tetraodon nigroviridis reveals the early vertebrate proto-karyotype.</title>
        <authorList>
            <person name="Jaillon O."/>
            <person name="Aury J.-M."/>
            <person name="Brunet F."/>
            <person name="Petit J.-L."/>
            <person name="Stange-Thomann N."/>
            <person name="Mauceli E."/>
            <person name="Bouneau L."/>
            <person name="Fischer C."/>
            <person name="Ozouf-Costaz C."/>
            <person name="Bernot A."/>
            <person name="Nicaud S."/>
            <person name="Jaffe D."/>
            <person name="Fisher S."/>
            <person name="Lutfalla G."/>
            <person name="Dossat C."/>
            <person name="Segurens B."/>
            <person name="Dasilva C."/>
            <person name="Salanoubat M."/>
            <person name="Levy M."/>
            <person name="Boudet N."/>
            <person name="Castellano S."/>
            <person name="Anthouard V."/>
            <person name="Jubin C."/>
            <person name="Castelli V."/>
            <person name="Katinka M."/>
            <person name="Vacherie B."/>
            <person name="Biemont C."/>
            <person name="Skalli Z."/>
            <person name="Cattolico L."/>
            <person name="Poulain J."/>
            <person name="De Berardinis V."/>
            <person name="Cruaud C."/>
            <person name="Duprat S."/>
            <person name="Brottier P."/>
            <person name="Coutanceau J.-P."/>
            <person name="Gouzy J."/>
            <person name="Parra G."/>
            <person name="Lardier G."/>
            <person name="Chapple C."/>
            <person name="McKernan K.J."/>
            <person name="McEwan P."/>
            <person name="Bosak S."/>
            <person name="Kellis M."/>
            <person name="Volff J.-N."/>
            <person name="Guigo R."/>
            <person name="Zody M.C."/>
            <person name="Mesirov J."/>
            <person name="Lindblad-Toh K."/>
            <person name="Birren B."/>
            <person name="Nusbaum C."/>
            <person name="Kahn D."/>
            <person name="Robinson-Rechavi M."/>
            <person name="Laudet V."/>
            <person name="Schachter V."/>
            <person name="Quetier F."/>
            <person name="Saurin W."/>
            <person name="Scarpelli C."/>
            <person name="Wincker P."/>
            <person name="Lander E.S."/>
            <person name="Weissenbach J."/>
            <person name="Roest Crollius H."/>
        </authorList>
    </citation>
    <scope>NUCLEOTIDE SEQUENCE [LARGE SCALE GENOMIC DNA]</scope>
</reference>
<dbReference type="AlphaFoldDB" id="Q4SHZ5"/>
<keyword evidence="5" id="KW-0158">Chromosome</keyword>
<evidence type="ECO:0000256" key="1">
    <source>
        <dbReference type="ARBA" id="ARBA00004123"/>
    </source>
</evidence>
<dbReference type="GO" id="GO:0000775">
    <property type="term" value="C:chromosome, centromeric region"/>
    <property type="evidence" value="ECO:0007669"/>
    <property type="project" value="UniProtKB-SubCell"/>
</dbReference>